<evidence type="ECO:0000313" key="1">
    <source>
        <dbReference type="EMBL" id="JAD50267.1"/>
    </source>
</evidence>
<organism evidence="1">
    <name type="scientific">Arundo donax</name>
    <name type="common">Giant reed</name>
    <name type="synonym">Donax arundinaceus</name>
    <dbReference type="NCBI Taxonomy" id="35708"/>
    <lineage>
        <taxon>Eukaryota</taxon>
        <taxon>Viridiplantae</taxon>
        <taxon>Streptophyta</taxon>
        <taxon>Embryophyta</taxon>
        <taxon>Tracheophyta</taxon>
        <taxon>Spermatophyta</taxon>
        <taxon>Magnoliopsida</taxon>
        <taxon>Liliopsida</taxon>
        <taxon>Poales</taxon>
        <taxon>Poaceae</taxon>
        <taxon>PACMAD clade</taxon>
        <taxon>Arundinoideae</taxon>
        <taxon>Arundineae</taxon>
        <taxon>Arundo</taxon>
    </lineage>
</organism>
<protein>
    <submittedName>
        <fullName evidence="1">Uncharacterized protein</fullName>
    </submittedName>
</protein>
<reference evidence="1" key="1">
    <citation type="submission" date="2014-09" db="EMBL/GenBank/DDBJ databases">
        <authorList>
            <person name="Magalhaes I.L.F."/>
            <person name="Oliveira U."/>
            <person name="Santos F.R."/>
            <person name="Vidigal T.H.D.A."/>
            <person name="Brescovit A.D."/>
            <person name="Santos A.J."/>
        </authorList>
    </citation>
    <scope>NUCLEOTIDE SEQUENCE</scope>
    <source>
        <tissue evidence="1">Shoot tissue taken approximately 20 cm above the soil surface</tissue>
    </source>
</reference>
<dbReference type="AlphaFoldDB" id="A0A0A9AT49"/>
<accession>A0A0A9AT49</accession>
<proteinExistence type="predicted"/>
<name>A0A0A9AT49_ARUDO</name>
<reference evidence="1" key="2">
    <citation type="journal article" date="2015" name="Data Brief">
        <title>Shoot transcriptome of the giant reed, Arundo donax.</title>
        <authorList>
            <person name="Barrero R.A."/>
            <person name="Guerrero F.D."/>
            <person name="Moolhuijzen P."/>
            <person name="Goolsby J.A."/>
            <person name="Tidwell J."/>
            <person name="Bellgard S.E."/>
            <person name="Bellgard M.I."/>
        </authorList>
    </citation>
    <scope>NUCLEOTIDE SEQUENCE</scope>
    <source>
        <tissue evidence="1">Shoot tissue taken approximately 20 cm above the soil surface</tissue>
    </source>
</reference>
<dbReference type="EMBL" id="GBRH01247628">
    <property type="protein sequence ID" value="JAD50267.1"/>
    <property type="molecule type" value="Transcribed_RNA"/>
</dbReference>
<sequence length="29" mass="3708">MPFIRWLCVFQFCIRDYSINTPVWDTWNR</sequence>